<feature type="transmembrane region" description="Helical" evidence="3">
    <location>
        <begin position="392"/>
        <end position="413"/>
    </location>
</feature>
<dbReference type="Pfam" id="PF10091">
    <property type="entry name" value="Glycoamylase"/>
    <property type="match status" value="1"/>
</dbReference>
<dbReference type="Gene3D" id="1.50.10.10">
    <property type="match status" value="1"/>
</dbReference>
<feature type="transmembrane region" description="Helical" evidence="3">
    <location>
        <begin position="791"/>
        <end position="808"/>
    </location>
</feature>
<dbReference type="InterPro" id="IPR037820">
    <property type="entry name" value="GH94N_NdvB"/>
</dbReference>
<feature type="domain" description="Glycosyl hydrolase 94 catalytic" evidence="6">
    <location>
        <begin position="2187"/>
        <end position="2615"/>
    </location>
</feature>
<evidence type="ECO:0000259" key="4">
    <source>
        <dbReference type="Pfam" id="PF06165"/>
    </source>
</evidence>
<dbReference type="CDD" id="cd11756">
    <property type="entry name" value="GH94N_ChvB_NdvB_1_like"/>
    <property type="match status" value="1"/>
</dbReference>
<feature type="domain" description="Glycosyl hydrolase 94 supersandwich" evidence="4">
    <location>
        <begin position="1906"/>
        <end position="2173"/>
    </location>
</feature>
<evidence type="ECO:0000259" key="5">
    <source>
        <dbReference type="Pfam" id="PF10091"/>
    </source>
</evidence>
<dbReference type="InterPro" id="IPR037824">
    <property type="entry name" value="GH94N_2_NdvB"/>
</dbReference>
<keyword evidence="3" id="KW-0472">Membrane</keyword>
<evidence type="ECO:0000313" key="7">
    <source>
        <dbReference type="EMBL" id="TCS87481.1"/>
    </source>
</evidence>
<feature type="domain" description="Glycoamylase-like" evidence="5">
    <location>
        <begin position="1159"/>
        <end position="1370"/>
    </location>
</feature>
<dbReference type="Gene3D" id="2.70.98.40">
    <property type="entry name" value="Glycoside hydrolase, family 65, N-terminal domain"/>
    <property type="match status" value="2"/>
</dbReference>
<evidence type="ECO:0000256" key="3">
    <source>
        <dbReference type="SAM" id="Phobius"/>
    </source>
</evidence>
<dbReference type="Proteomes" id="UP000294567">
    <property type="component" value="Unassembled WGS sequence"/>
</dbReference>
<dbReference type="InterPro" id="IPR008928">
    <property type="entry name" value="6-hairpin_glycosidase_sf"/>
</dbReference>
<dbReference type="InterPro" id="IPR010383">
    <property type="entry name" value="Glyco_hydrolase_94_b-supersand"/>
</dbReference>
<keyword evidence="3" id="KW-1133">Transmembrane helix</keyword>
<keyword evidence="2" id="KW-0808">Transferase</keyword>
<name>A0A4R3KRV2_9FIRM</name>
<feature type="transmembrane region" description="Helical" evidence="3">
    <location>
        <begin position="918"/>
        <end position="935"/>
    </location>
</feature>
<gene>
    <name evidence="7" type="ORF">EDD65_11144</name>
</gene>
<dbReference type="GO" id="GO:0030246">
    <property type="term" value="F:carbohydrate binding"/>
    <property type="evidence" value="ECO:0007669"/>
    <property type="project" value="InterPro"/>
</dbReference>
<dbReference type="OrthoDB" id="9769991at2"/>
<dbReference type="SUPFAM" id="SSF74650">
    <property type="entry name" value="Galactose mutarotase-like"/>
    <property type="match status" value="2"/>
</dbReference>
<keyword evidence="8" id="KW-1185">Reference proteome</keyword>
<dbReference type="RefSeq" id="WP_132028852.1">
    <property type="nucleotide sequence ID" value="NZ_CP068564.1"/>
</dbReference>
<proteinExistence type="predicted"/>
<dbReference type="GO" id="GO:0005975">
    <property type="term" value="P:carbohydrate metabolic process"/>
    <property type="evidence" value="ECO:0007669"/>
    <property type="project" value="InterPro"/>
</dbReference>
<sequence>MKGRSIMGSAFNFKDNRNPIIVKDIDLDKDRLIQHGEEIGEIYRVNKKVNVKRFLLKRLDDNFKEIENIYLYFNKNSYKELPKGTEWLLDNFYMIELIYKELKFNLKKEKNIRVRIVEKGVLKGYPIVYILALELISHTIGKITEDSIKGFVNGFQREEILTLEEIYHLPTFLTLGLIEYIRDISTNLIDTYMIWEKIDELSLENNLEYLIEDIPNMDSREIERLIRIIRKKGKNFANTLDIIDNKLNYIGTDINAILEREYIRQSKYKLSLGYGISSLRDLSSLDWEDIFNSISVVENIFNEDPLGIYSNMDSSSKAYYRYEVEILAERFKVQEIFVSKKILELAKEEWNKGFRDKKAHIGYYILGKGREELFDFFEIKSKSNKLYLENYVYYYFPIIFLWILVATLISLYSYNKGNIYWSIFVFIITSIPILTISINIVNYLYSKRYRAKILPKLDLKEGIPEEYSTFVVIPTLLPNVERVEELFNSLEVYYLSNREDNIYFGIVGDFKDEDSEVTKFDEEIVHKGIEITQRLNEKYGNGEEIFYYFHRRRTYSKTQDRWMGWERKRGALVEFNELLLGKEGTSFSTISGNISKLHGKIKYVITLDADTILPIDGVKKLIGTIAHPLNKAILDENKGRVIEGYGIIQPNILVDIESSNKSLFTRIFAGTGGVDFYSTASFDIYQDLFGEGIFTGKGIYDLNIFQRCLKDAIPENTVLSHDLLEGSYIRAGLATDIALIDGYPEKYSSYIMRQHRWVRGDWQLIRWLKKPYSEHINSLSKWKILDNMRRSLLSITLLLTILLGVVFFPGNIFVYLIIPILTLFLPLINMALEGIFSMGDGIKKIKLNGNLILGYKVYLYQGILSLMFLPHEAYMMLDAIGRTIYRVFISNKNLLEWTTAFDMEKRLDNNFSSYMKRMNQNIIISLLLLIVSYIFNPNRLWISIIISLLWLMGPLVAYIISKEDIETIEIDGEDIKLLKEIGRKTWEYYKAFTNEKNNYIPPDNFQEYPYNGIANRTSPTNIGFYLLAILSSRDLGFINTREMVNLVDLTISTIEKMDKWEGHLYNWYNTENLEPLKPIFVSTVDSGNFVSYLITLKEGIKEYIDCDEMDEELIAKTEDLLYRIQNIIDNTKFYPLYDETKDLFYIGHNVEEDKPLKSYYDLLASEARISSYIAISRGEIPLEHWNRLGKSLIVEKGYISLASWAGTMFEYLMPTLVLKNYKNTLLDESYKTSINIQIEYGNYHNIPWGISESGFFAFDNQLNYQYKAFGIPALGFKRGLRDELVVSPYSTFLALKFAPNEALKNIKKLKNEGLEGSYGFYEAIDYTSWRLPNHMDRGIVKSYMSHHQGMIFVSINNFINKDIMVNRFHRDPQMKCGELLLQEKIPLNPIISKEKENLEGIRIMPKKELPWKSRVYSKDDLCKIKCHLLSSNTYSLMINNRGEGYSKNEDIFINRWRKDFLSTPYGQFIYIKDVSNEDIWSTTYAPTYKEPDAYEVEFSNYKVKFYREDGDIETKMDIFLLPEELGEIRKVKLKNNGDEETILEITSYFEITGSTFDSDIAHPAFNNLFIKTELLEEQQGILSNRRNRDDKLLDFWIVHGMKFFNEREYELQYETSRSNFIGRGNSLKKPKGIVKGLTNTTGVVLDPIMSIGTKIKLQPKEEKEIYFITALTNDKKEVIDILNKYSNRENIKMALDLSRTKSQTEIGYLNLNHDNIEFYEELLPYLLYVDENIKHKYEHILKQNKKGKEGLWAQGISGDNPIVLVTIKSMKGIETIKKLVDAHEYWSYKGLKVDLVILNEDESIYYQPLFENIREIVYRKRGNIVDTSGGIFIRNKNTLLKEDEILLYKWARVIIKSEEGAIIEGKEIKTMPYKEFDYKSIDYQVSSKILKLDYFNGYGGFYNEGREYIIRLTKELNTPLPWINVIGNKEFGFIVDELGTGFSWCQNSRENKLTPWYNDPLLGKSGEIIYLMDEDTGEIFTITPYPIRDENDYIITHGQGYTSFYHESHGIEQKLTMFTPIEDNIKINLIRLKNQSNKDRNISLIYYIRPVLGVTDEETENLLETGIDGETLFIKNSTNREFKDSTIFIGASEKIHSYTGSRKEFLGNIPSYDNPEGIRREKLSNSVGLGYNPCGVIRVNINLPLKSEKELIFLLGEENMIDKGLILLDKYRDVKKAKKALEEVKSFWDSILSKIQIETPDNTMNYMMNSWLIYQTIVCRIWGRAGFYQVGGAFGARDQMQDAMNTIYHIPENTRKQIIRNCKHQYKEGDIQHWWHPIPDSQVHKGIRSRYSDDLLWLPLGVAEYILITGDNSILEEKVPFIESPILEEDEYERYEVPSLSKEIGTVYEHCIRAIEKSLNFGERGLPLMRGGDWNDGMNKVGYKGKGESVWLAWFLVTVLKNFIPICEIKGDLGRAKKYNDIIQKLKDKIETNAWDGEWYKRAFFDDGTPLGSKENSQCMIDSIPQSWSVISTLGDRKRAEIALGSVEKYLVNEEAGIVALLTPPFDNTLLDPGYIKSYVPGVRENGGQYTHAATWVIKAFAMLGEGDKAYRLFSMINPINHSRTSIECATYKVEPYVVAADVYTNPQHIGRGGWTWYTGSSGWMYKVGLEDILGLRIENDKLFIDPCIPKDWSKYNIRYKYGYTYYNIEVKNPHGVNKGINSIIVDGVNIDKEYINLENDGIEHFIVVKLGSIDKNI</sequence>
<evidence type="ECO:0000259" key="6">
    <source>
        <dbReference type="Pfam" id="PF17167"/>
    </source>
</evidence>
<comment type="caution">
    <text evidence="7">The sequence shown here is derived from an EMBL/GenBank/DDBJ whole genome shotgun (WGS) entry which is preliminary data.</text>
</comment>
<evidence type="ECO:0000256" key="2">
    <source>
        <dbReference type="ARBA" id="ARBA00022679"/>
    </source>
</evidence>
<reference evidence="7 8" key="1">
    <citation type="submission" date="2019-03" db="EMBL/GenBank/DDBJ databases">
        <title>Genomic Encyclopedia of Type Strains, Phase IV (KMG-IV): sequencing the most valuable type-strain genomes for metagenomic binning, comparative biology and taxonomic classification.</title>
        <authorList>
            <person name="Goeker M."/>
        </authorList>
    </citation>
    <scope>NUCLEOTIDE SEQUENCE [LARGE SCALE GENOMIC DNA]</scope>
    <source>
        <strain evidence="7 8">DSM 26752</strain>
    </source>
</reference>
<dbReference type="Pfam" id="PF17167">
    <property type="entry name" value="Glyco_hydro_94"/>
    <property type="match status" value="1"/>
</dbReference>
<accession>A0A4R3KRV2</accession>
<dbReference type="SUPFAM" id="SSF48208">
    <property type="entry name" value="Six-hairpin glycosidases"/>
    <property type="match status" value="1"/>
</dbReference>
<protein>
    <submittedName>
        <fullName evidence="7">Cyclic beta-1,2-glucan synthetase</fullName>
    </submittedName>
</protein>
<dbReference type="Gene3D" id="2.60.420.10">
    <property type="entry name" value="Maltose phosphorylase, domain 3"/>
    <property type="match status" value="1"/>
</dbReference>
<evidence type="ECO:0000256" key="1">
    <source>
        <dbReference type="ARBA" id="ARBA00022676"/>
    </source>
</evidence>
<dbReference type="EMBL" id="SMAE01000011">
    <property type="protein sequence ID" value="TCS87481.1"/>
    <property type="molecule type" value="Genomic_DNA"/>
</dbReference>
<dbReference type="Pfam" id="PF06165">
    <property type="entry name" value="GH94_b-supersand"/>
    <property type="match status" value="2"/>
</dbReference>
<feature type="transmembrane region" description="Helical" evidence="3">
    <location>
        <begin position="419"/>
        <end position="445"/>
    </location>
</feature>
<dbReference type="InterPro" id="IPR012341">
    <property type="entry name" value="6hp_glycosidase-like_sf"/>
</dbReference>
<dbReference type="PANTHER" id="PTHR37469">
    <property type="entry name" value="CELLOBIONIC ACID PHOSPHORYLASE-RELATED"/>
    <property type="match status" value="1"/>
</dbReference>
<feature type="transmembrane region" description="Helical" evidence="3">
    <location>
        <begin position="857"/>
        <end position="877"/>
    </location>
</feature>
<dbReference type="GO" id="GO:0016757">
    <property type="term" value="F:glycosyltransferase activity"/>
    <property type="evidence" value="ECO:0007669"/>
    <property type="project" value="UniProtKB-KW"/>
</dbReference>
<dbReference type="CDD" id="cd11753">
    <property type="entry name" value="GH94N_ChvB_NdvB_2_like"/>
    <property type="match status" value="1"/>
</dbReference>
<dbReference type="InterPro" id="IPR033432">
    <property type="entry name" value="GH94_catalytic"/>
</dbReference>
<keyword evidence="3" id="KW-0812">Transmembrane</keyword>
<keyword evidence="1" id="KW-0328">Glycosyltransferase</keyword>
<feature type="transmembrane region" description="Helical" evidence="3">
    <location>
        <begin position="814"/>
        <end position="836"/>
    </location>
</feature>
<dbReference type="InterPro" id="IPR011013">
    <property type="entry name" value="Gal_mutarotase_sf_dom"/>
</dbReference>
<dbReference type="PANTHER" id="PTHR37469:SF2">
    <property type="entry name" value="CELLOBIONIC ACID PHOSPHORYLASE"/>
    <property type="match status" value="1"/>
</dbReference>
<dbReference type="InterPro" id="IPR037018">
    <property type="entry name" value="GH65_N"/>
</dbReference>
<dbReference type="InterPro" id="IPR052047">
    <property type="entry name" value="GH94_Enzymes"/>
</dbReference>
<feature type="transmembrane region" description="Helical" evidence="3">
    <location>
        <begin position="940"/>
        <end position="960"/>
    </location>
</feature>
<evidence type="ECO:0000313" key="8">
    <source>
        <dbReference type="Proteomes" id="UP000294567"/>
    </source>
</evidence>
<feature type="domain" description="Glycosyl hydrolase 94 supersandwich" evidence="4">
    <location>
        <begin position="1419"/>
        <end position="1687"/>
    </location>
</feature>
<organism evidence="7 8">
    <name type="scientific">Keratinibaculum paraultunense</name>
    <dbReference type="NCBI Taxonomy" id="1278232"/>
    <lineage>
        <taxon>Bacteria</taxon>
        <taxon>Bacillati</taxon>
        <taxon>Bacillota</taxon>
        <taxon>Tissierellia</taxon>
        <taxon>Tissierellales</taxon>
        <taxon>Tepidimicrobiaceae</taxon>
        <taxon>Keratinibaculum</taxon>
    </lineage>
</organism>
<dbReference type="SMART" id="SM01068">
    <property type="entry name" value="CBM_X"/>
    <property type="match status" value="2"/>
</dbReference>
<dbReference type="InterPro" id="IPR019282">
    <property type="entry name" value="Glycoamylase-like_cons_dom"/>
</dbReference>
<dbReference type="Gene3D" id="1.50.10.140">
    <property type="match status" value="1"/>
</dbReference>